<dbReference type="RefSeq" id="XP_019017751.1">
    <property type="nucleotide sequence ID" value="XM_019161226.1"/>
</dbReference>
<dbReference type="GO" id="GO:0042790">
    <property type="term" value="P:nucleolar large rRNA transcription by RNA polymerase I"/>
    <property type="evidence" value="ECO:0007669"/>
    <property type="project" value="TreeGrafter"/>
</dbReference>
<dbReference type="EMBL" id="KV454003">
    <property type="protein sequence ID" value="ODQ46638.1"/>
    <property type="molecule type" value="Genomic_DNA"/>
</dbReference>
<dbReference type="STRING" id="763406.A0A1E3NM31"/>
<dbReference type="PANTHER" id="PTHR28221:SF2">
    <property type="entry name" value="RNA POLYMERASE I-SPECIFIC TRANSCRIPTION INITIATION FACTOR RRN6"/>
    <property type="match status" value="1"/>
</dbReference>
<organism evidence="3 4">
    <name type="scientific">Pichia membranifaciens NRRL Y-2026</name>
    <dbReference type="NCBI Taxonomy" id="763406"/>
    <lineage>
        <taxon>Eukaryota</taxon>
        <taxon>Fungi</taxon>
        <taxon>Dikarya</taxon>
        <taxon>Ascomycota</taxon>
        <taxon>Saccharomycotina</taxon>
        <taxon>Pichiomycetes</taxon>
        <taxon>Pichiales</taxon>
        <taxon>Pichiaceae</taxon>
        <taxon>Pichia</taxon>
    </lineage>
</organism>
<dbReference type="GO" id="GO:0001179">
    <property type="term" value="F:RNA polymerase I general transcription initiation factor binding"/>
    <property type="evidence" value="ECO:0007669"/>
    <property type="project" value="TreeGrafter"/>
</dbReference>
<dbReference type="InterPro" id="IPR048535">
    <property type="entry name" value="RRN6_beta-prop"/>
</dbReference>
<name>A0A1E3NM31_9ASCO</name>
<feature type="domain" description="RRN6 beta-propeller" evidence="2">
    <location>
        <begin position="291"/>
        <end position="459"/>
    </location>
</feature>
<gene>
    <name evidence="3" type="ORF">PICMEDRAFT_16480</name>
</gene>
<proteinExistence type="predicted"/>
<dbReference type="InterPro" id="IPR019350">
    <property type="entry name" value="RNA_pol_I-sp_TIF_RRN6-like"/>
</dbReference>
<accession>A0A1E3NM31</accession>
<feature type="compositionally biased region" description="Polar residues" evidence="1">
    <location>
        <begin position="764"/>
        <end position="775"/>
    </location>
</feature>
<feature type="compositionally biased region" description="Basic residues" evidence="1">
    <location>
        <begin position="833"/>
        <end position="843"/>
    </location>
</feature>
<dbReference type="AlphaFoldDB" id="A0A1E3NM31"/>
<evidence type="ECO:0000259" key="2">
    <source>
        <dbReference type="Pfam" id="PF10214"/>
    </source>
</evidence>
<dbReference type="GO" id="GO:0001163">
    <property type="term" value="F:RNA polymerase I transcription regulatory region sequence-specific DNA binding"/>
    <property type="evidence" value="ECO:0007669"/>
    <property type="project" value="TreeGrafter"/>
</dbReference>
<dbReference type="OrthoDB" id="4090074at2759"/>
<dbReference type="Proteomes" id="UP000094455">
    <property type="component" value="Unassembled WGS sequence"/>
</dbReference>
<feature type="compositionally biased region" description="Low complexity" evidence="1">
    <location>
        <begin position="804"/>
        <end position="831"/>
    </location>
</feature>
<dbReference type="Pfam" id="PF10214">
    <property type="entry name" value="Rrn6_beta-prop"/>
    <property type="match status" value="1"/>
</dbReference>
<evidence type="ECO:0000256" key="1">
    <source>
        <dbReference type="SAM" id="MobiDB-lite"/>
    </source>
</evidence>
<evidence type="ECO:0000313" key="3">
    <source>
        <dbReference type="EMBL" id="ODQ46638.1"/>
    </source>
</evidence>
<feature type="compositionally biased region" description="Polar residues" evidence="1">
    <location>
        <begin position="793"/>
        <end position="803"/>
    </location>
</feature>
<dbReference type="GO" id="GO:0070860">
    <property type="term" value="C:RNA polymerase I core factor complex"/>
    <property type="evidence" value="ECO:0007669"/>
    <property type="project" value="TreeGrafter"/>
</dbReference>
<sequence length="843" mass="95675">MLPHAPNIGISETFGSATVGNAKFSSDNGGTISLDFLATHSEIPRRLAVVNSSQRKIWSPKNPKTTQKILAKTKTDETLDSKLIKRNSRWIAHKSLQGPLPSIDNLNQSLALNSQLNDPTLGTLCQFFKIDNQVFSIINAGTDDTILAFGRIDPKWIGWNLMKPKIRHSSLQEDTEQIRFSDMDKRLVDDGEEGIFISNSRSKGLKSPKFIWVRSLTLKSRILGIESYSVEAQNHPCTLLLVRTSDSIYILKCTISNTSLALTKVFEFKQGPKWASFAHSSMLVLTASLMLCIVDCMGKFIVFKSNSLETINFVQVELMYGSFYDPVELSNFKKSMWIDSKRLILFSRTQLFEYTFVELPDGNGYKEKFFCRVCAGIWSKILDIKQSHRNDCLLYMLTTKEIIVIDTSKGFSRKISWKHYFSDLDTSMYISLLKRPKNSSAEMCIISSKSSVLNFVIEFNTVEFKIVDNPYLILTNLKEPSISSSFYQFDTHSCLHLVLQKFKNGEASFNLLNYTSFYDDQQKYGLQPQREKSLTNFEVLMKHGSRLPMEQHASAALYNKLSNYYKFNEKESSLSTEVTKEIYQVLKRFLDEESISHRSLFQLMDHIHIPRNVKNIFKIVKHLTSNCDEIDFSFSFNQSAWLTDRLSSVDFPEKNIEKKGNEVINFFQSLTSKKYKNLTSDLTLYLLLGLIELKKNGGTLNQADINNRLKESTSELPDDYKGMLDSFDDDANVAGIMDLGDEEVSYSNRDPIARNLPHVPAISTSQAPQISVSQSRVHEKPNSSQKMGAKKNPPNSTSGTVPTSVSNSQQYSQMSQKSSQVSSGGFSQSQSKGNKRKRRRTGF</sequence>
<reference evidence="3 4" key="1">
    <citation type="journal article" date="2016" name="Proc. Natl. Acad. Sci. U.S.A.">
        <title>Comparative genomics of biotechnologically important yeasts.</title>
        <authorList>
            <person name="Riley R."/>
            <person name="Haridas S."/>
            <person name="Wolfe K.H."/>
            <person name="Lopes M.R."/>
            <person name="Hittinger C.T."/>
            <person name="Goeker M."/>
            <person name="Salamov A.A."/>
            <person name="Wisecaver J.H."/>
            <person name="Long T.M."/>
            <person name="Calvey C.H."/>
            <person name="Aerts A.L."/>
            <person name="Barry K.W."/>
            <person name="Choi C."/>
            <person name="Clum A."/>
            <person name="Coughlan A.Y."/>
            <person name="Deshpande S."/>
            <person name="Douglass A.P."/>
            <person name="Hanson S.J."/>
            <person name="Klenk H.-P."/>
            <person name="LaButti K.M."/>
            <person name="Lapidus A."/>
            <person name="Lindquist E.A."/>
            <person name="Lipzen A.M."/>
            <person name="Meier-Kolthoff J.P."/>
            <person name="Ohm R.A."/>
            <person name="Otillar R.P."/>
            <person name="Pangilinan J.L."/>
            <person name="Peng Y."/>
            <person name="Rokas A."/>
            <person name="Rosa C.A."/>
            <person name="Scheuner C."/>
            <person name="Sibirny A.A."/>
            <person name="Slot J.C."/>
            <person name="Stielow J.B."/>
            <person name="Sun H."/>
            <person name="Kurtzman C.P."/>
            <person name="Blackwell M."/>
            <person name="Grigoriev I.V."/>
            <person name="Jeffries T.W."/>
        </authorList>
    </citation>
    <scope>NUCLEOTIDE SEQUENCE [LARGE SCALE GENOMIC DNA]</scope>
    <source>
        <strain evidence="3 4">NRRL Y-2026</strain>
    </source>
</reference>
<keyword evidence="4" id="KW-1185">Reference proteome</keyword>
<evidence type="ECO:0000313" key="4">
    <source>
        <dbReference type="Proteomes" id="UP000094455"/>
    </source>
</evidence>
<feature type="region of interest" description="Disordered" evidence="1">
    <location>
        <begin position="764"/>
        <end position="843"/>
    </location>
</feature>
<dbReference type="PANTHER" id="PTHR28221">
    <property type="entry name" value="RNA POLYMERASE I-SPECIFIC TRANSCRIPTION INITIATION FACTOR RRN6"/>
    <property type="match status" value="1"/>
</dbReference>
<dbReference type="GeneID" id="30177913"/>
<protein>
    <recommendedName>
        <fullName evidence="2">RRN6 beta-propeller domain-containing protein</fullName>
    </recommendedName>
</protein>